<reference evidence="2 3" key="1">
    <citation type="submission" date="2015-01" db="EMBL/GenBank/DDBJ databases">
        <title>Evolution of Trichinella species and genotypes.</title>
        <authorList>
            <person name="Korhonen P.K."/>
            <person name="Edoardo P."/>
            <person name="Giuseppe L.R."/>
            <person name="Gasser R.B."/>
        </authorList>
    </citation>
    <scope>NUCLEOTIDE SEQUENCE [LARGE SCALE GENOMIC DNA]</scope>
    <source>
        <strain evidence="2">ISS3</strain>
    </source>
</reference>
<evidence type="ECO:0000313" key="3">
    <source>
        <dbReference type="Proteomes" id="UP000054776"/>
    </source>
</evidence>
<proteinExistence type="predicted"/>
<evidence type="ECO:0000313" key="2">
    <source>
        <dbReference type="EMBL" id="KRY42508.1"/>
    </source>
</evidence>
<dbReference type="AlphaFoldDB" id="A0A0V1C0F0"/>
<dbReference type="Proteomes" id="UP000054776">
    <property type="component" value="Unassembled WGS sequence"/>
</dbReference>
<name>A0A0V1C0F0_TRISP</name>
<feature type="non-terminal residue" evidence="2">
    <location>
        <position position="1"/>
    </location>
</feature>
<dbReference type="InParanoid" id="A0A0V1C0F0"/>
<evidence type="ECO:0000256" key="1">
    <source>
        <dbReference type="SAM" id="MobiDB-lite"/>
    </source>
</evidence>
<gene>
    <name evidence="2" type="ORF">T01_7376</name>
</gene>
<feature type="region of interest" description="Disordered" evidence="1">
    <location>
        <begin position="273"/>
        <end position="303"/>
    </location>
</feature>
<dbReference type="OrthoDB" id="10329687at2759"/>
<protein>
    <submittedName>
        <fullName evidence="2">Uncharacterized protein</fullName>
    </submittedName>
</protein>
<sequence length="303" mass="33832">LTFRMPYGALAYKEISEMCRNNSARDQVAVVYASAFRRRLKRVGRRHEVADGPAGQWFRLRKTALFHQDAQWVPWRVTASSGQSVPPVCNASAHGVVHDSTSHSTVRSLSKVSRLRPTVFLRATFTDLIIRSQYPPHQGAPSVMNVHQMRSVARCIWTAVQLGASKTLRKKRLAWGKVWKLSDCMIAGCPWRAMNLRSTIGAVAPNEQCAGEVNTDVHKWPHWLNPHFRQLGHPFLICRSRHAAVGGVSSEHSLGVDLRLSDPEALSISQFFRAGAHPGSPQTDRRPGIVDETLTPRSNPEVL</sequence>
<comment type="caution">
    <text evidence="2">The sequence shown here is derived from an EMBL/GenBank/DDBJ whole genome shotgun (WGS) entry which is preliminary data.</text>
</comment>
<keyword evidence="3" id="KW-1185">Reference proteome</keyword>
<dbReference type="EMBL" id="JYDH01000003">
    <property type="protein sequence ID" value="KRY42508.1"/>
    <property type="molecule type" value="Genomic_DNA"/>
</dbReference>
<organism evidence="2 3">
    <name type="scientific">Trichinella spiralis</name>
    <name type="common">Trichina worm</name>
    <dbReference type="NCBI Taxonomy" id="6334"/>
    <lineage>
        <taxon>Eukaryota</taxon>
        <taxon>Metazoa</taxon>
        <taxon>Ecdysozoa</taxon>
        <taxon>Nematoda</taxon>
        <taxon>Enoplea</taxon>
        <taxon>Dorylaimia</taxon>
        <taxon>Trichinellida</taxon>
        <taxon>Trichinellidae</taxon>
        <taxon>Trichinella</taxon>
    </lineage>
</organism>
<feature type="non-terminal residue" evidence="2">
    <location>
        <position position="303"/>
    </location>
</feature>
<accession>A0A0V1C0F0</accession>